<dbReference type="InterPro" id="IPR000524">
    <property type="entry name" value="Tscrpt_reg_HTH_GntR"/>
</dbReference>
<dbReference type="Pfam" id="PF07702">
    <property type="entry name" value="UTRA"/>
    <property type="match status" value="1"/>
</dbReference>
<dbReference type="NCBIfam" id="TIGR02325">
    <property type="entry name" value="C_P_lyase_phnF"/>
    <property type="match status" value="1"/>
</dbReference>
<dbReference type="GO" id="GO:0045892">
    <property type="term" value="P:negative regulation of DNA-templated transcription"/>
    <property type="evidence" value="ECO:0007669"/>
    <property type="project" value="TreeGrafter"/>
</dbReference>
<dbReference type="Gene3D" id="3.40.1410.10">
    <property type="entry name" value="Chorismate lyase-like"/>
    <property type="match status" value="1"/>
</dbReference>
<dbReference type="RefSeq" id="WP_085792763.1">
    <property type="nucleotide sequence ID" value="NZ_FWFK01000005.1"/>
</dbReference>
<dbReference type="Gene3D" id="1.10.10.10">
    <property type="entry name" value="Winged helix-like DNA-binding domain superfamily/Winged helix DNA-binding domain"/>
    <property type="match status" value="1"/>
</dbReference>
<reference evidence="6 7" key="1">
    <citation type="submission" date="2017-03" db="EMBL/GenBank/DDBJ databases">
        <authorList>
            <person name="Afonso C.L."/>
            <person name="Miller P.J."/>
            <person name="Scott M.A."/>
            <person name="Spackman E."/>
            <person name="Goraichik I."/>
            <person name="Dimitrov K.M."/>
            <person name="Suarez D.L."/>
            <person name="Swayne D.E."/>
        </authorList>
    </citation>
    <scope>NUCLEOTIDE SEQUENCE [LARGE SCALE GENOMIC DNA]</scope>
    <source>
        <strain evidence="6 7">CECT 8625</strain>
    </source>
</reference>
<evidence type="ECO:0000256" key="4">
    <source>
        <dbReference type="SAM" id="MobiDB-lite"/>
    </source>
</evidence>
<dbReference type="InterPro" id="IPR036390">
    <property type="entry name" value="WH_DNA-bd_sf"/>
</dbReference>
<sequence length="238" mass="26123">MPRTPVWSAIARTLETEIAERLYAPGAKLPTEAELAARFDVNRHTVRRALADLSERGLVRARRGAGVFVDIAPTDYPLGRRVRFHQNLRAAGHAPEKRVLRIERRLARTVEIEALRLDGAAEVIVYEGLSLSDGIAIAHFESVFPSARLPEMEAALAQTVSVTEALSRAGVADYVRADTRITAERATATQAHHLSLREGDPLLRTTSRNETPDGVPVERGSTWFAGDRVALTYAPETA</sequence>
<keyword evidence="3" id="KW-0804">Transcription</keyword>
<feature type="region of interest" description="Disordered" evidence="4">
    <location>
        <begin position="197"/>
        <end position="216"/>
    </location>
</feature>
<dbReference type="PROSITE" id="PS50949">
    <property type="entry name" value="HTH_GNTR"/>
    <property type="match status" value="1"/>
</dbReference>
<proteinExistence type="predicted"/>
<keyword evidence="7" id="KW-1185">Reference proteome</keyword>
<gene>
    <name evidence="6" type="primary">phnF</name>
    <name evidence="6" type="ORF">ROJ8625_03110</name>
</gene>
<name>A0A1X6ZTJ2_9RHOB</name>
<dbReference type="SMART" id="SM00866">
    <property type="entry name" value="UTRA"/>
    <property type="match status" value="1"/>
</dbReference>
<evidence type="ECO:0000313" key="7">
    <source>
        <dbReference type="Proteomes" id="UP000193570"/>
    </source>
</evidence>
<keyword evidence="1" id="KW-0805">Transcription regulation</keyword>
<dbReference type="InterPro" id="IPR012702">
    <property type="entry name" value="CP_lyase_PhnF"/>
</dbReference>
<dbReference type="InterPro" id="IPR050679">
    <property type="entry name" value="Bact_HTH_transcr_reg"/>
</dbReference>
<dbReference type="Proteomes" id="UP000193570">
    <property type="component" value="Unassembled WGS sequence"/>
</dbReference>
<evidence type="ECO:0000256" key="3">
    <source>
        <dbReference type="ARBA" id="ARBA00023163"/>
    </source>
</evidence>
<evidence type="ECO:0000313" key="6">
    <source>
        <dbReference type="EMBL" id="SLN61157.1"/>
    </source>
</evidence>
<dbReference type="PRINTS" id="PR00035">
    <property type="entry name" value="HTHGNTR"/>
</dbReference>
<dbReference type="Pfam" id="PF00392">
    <property type="entry name" value="GntR"/>
    <property type="match status" value="1"/>
</dbReference>
<dbReference type="PANTHER" id="PTHR44846">
    <property type="entry name" value="MANNOSYL-D-GLYCERATE TRANSPORT/METABOLISM SYSTEM REPRESSOR MNGR-RELATED"/>
    <property type="match status" value="1"/>
</dbReference>
<organism evidence="6 7">
    <name type="scientific">Roseivivax jejudonensis</name>
    <dbReference type="NCBI Taxonomy" id="1529041"/>
    <lineage>
        <taxon>Bacteria</taxon>
        <taxon>Pseudomonadati</taxon>
        <taxon>Pseudomonadota</taxon>
        <taxon>Alphaproteobacteria</taxon>
        <taxon>Rhodobacterales</taxon>
        <taxon>Roseobacteraceae</taxon>
        <taxon>Roseivivax</taxon>
    </lineage>
</organism>
<dbReference type="GO" id="GO:0003700">
    <property type="term" value="F:DNA-binding transcription factor activity"/>
    <property type="evidence" value="ECO:0007669"/>
    <property type="project" value="InterPro"/>
</dbReference>
<dbReference type="AlphaFoldDB" id="A0A1X6ZTJ2"/>
<dbReference type="SUPFAM" id="SSF46785">
    <property type="entry name" value="Winged helix' DNA-binding domain"/>
    <property type="match status" value="1"/>
</dbReference>
<dbReference type="EMBL" id="FWFK01000005">
    <property type="protein sequence ID" value="SLN61157.1"/>
    <property type="molecule type" value="Genomic_DNA"/>
</dbReference>
<dbReference type="PANTHER" id="PTHR44846:SF1">
    <property type="entry name" value="MANNOSYL-D-GLYCERATE TRANSPORT_METABOLISM SYSTEM REPRESSOR MNGR-RELATED"/>
    <property type="match status" value="1"/>
</dbReference>
<dbReference type="CDD" id="cd07377">
    <property type="entry name" value="WHTH_GntR"/>
    <property type="match status" value="1"/>
</dbReference>
<dbReference type="OrthoDB" id="9800645at2"/>
<accession>A0A1X6ZTJ2</accession>
<dbReference type="GO" id="GO:0003677">
    <property type="term" value="F:DNA binding"/>
    <property type="evidence" value="ECO:0007669"/>
    <property type="project" value="UniProtKB-KW"/>
</dbReference>
<dbReference type="SMART" id="SM00345">
    <property type="entry name" value="HTH_GNTR"/>
    <property type="match status" value="1"/>
</dbReference>
<dbReference type="SUPFAM" id="SSF64288">
    <property type="entry name" value="Chorismate lyase-like"/>
    <property type="match status" value="1"/>
</dbReference>
<keyword evidence="2" id="KW-0238">DNA-binding</keyword>
<evidence type="ECO:0000256" key="2">
    <source>
        <dbReference type="ARBA" id="ARBA00023125"/>
    </source>
</evidence>
<dbReference type="InterPro" id="IPR028978">
    <property type="entry name" value="Chorismate_lyase_/UTRA_dom_sf"/>
</dbReference>
<protein>
    <submittedName>
        <fullName evidence="6">Putative transcriptional regulator PhnF</fullName>
    </submittedName>
</protein>
<dbReference type="InterPro" id="IPR036388">
    <property type="entry name" value="WH-like_DNA-bd_sf"/>
</dbReference>
<evidence type="ECO:0000259" key="5">
    <source>
        <dbReference type="PROSITE" id="PS50949"/>
    </source>
</evidence>
<dbReference type="InterPro" id="IPR011663">
    <property type="entry name" value="UTRA"/>
</dbReference>
<feature type="domain" description="HTH gntR-type" evidence="5">
    <location>
        <begin position="4"/>
        <end position="72"/>
    </location>
</feature>
<evidence type="ECO:0000256" key="1">
    <source>
        <dbReference type="ARBA" id="ARBA00023015"/>
    </source>
</evidence>